<comment type="caution">
    <text evidence="1">The sequence shown here is derived from an EMBL/GenBank/DDBJ whole genome shotgun (WGS) entry which is preliminary data.</text>
</comment>
<proteinExistence type="predicted"/>
<evidence type="ECO:0000313" key="1">
    <source>
        <dbReference type="EMBL" id="SIQ37166.1"/>
    </source>
</evidence>
<organism evidence="1 2">
    <name type="scientific">Acidiphilium rubrum</name>
    <dbReference type="NCBI Taxonomy" id="526"/>
    <lineage>
        <taxon>Bacteria</taxon>
        <taxon>Pseudomonadati</taxon>
        <taxon>Pseudomonadota</taxon>
        <taxon>Alphaproteobacteria</taxon>
        <taxon>Acetobacterales</taxon>
        <taxon>Acidocellaceae</taxon>
        <taxon>Acidiphilium</taxon>
    </lineage>
</organism>
<dbReference type="EMBL" id="FTNE01000004">
    <property type="protein sequence ID" value="SIQ37166.1"/>
    <property type="molecule type" value="Genomic_DNA"/>
</dbReference>
<dbReference type="OrthoDB" id="8188654at2"/>
<dbReference type="RefSeq" id="WP_139333976.1">
    <property type="nucleotide sequence ID" value="NZ_FTNE01000004.1"/>
</dbReference>
<dbReference type="SUPFAM" id="SSF160104">
    <property type="entry name" value="Acetoacetate decarboxylase-like"/>
    <property type="match status" value="1"/>
</dbReference>
<accession>A0A8G2CIU2</accession>
<name>A0A8G2CIU2_ACIRU</name>
<dbReference type="Proteomes" id="UP000186308">
    <property type="component" value="Unassembled WGS sequence"/>
</dbReference>
<sequence>MPDKRPPVMRRPRFTTLDLFRLMDSYVRAGEEMVGRPWRLTADAARRSAALVEQGLLGPWSAANLVQGLGTEYFNLLANLATAVPTAIENIANRLDNPPAGLLSDYQVPIAGADPEEIGTMFEVGPAGDVPFTLPARVIDASQGWAAWYVDRAAITALLDAATAAAFEPLDCGGGRSLVTLLAIDFRVSDFGRYREIQLAVSLTPRESAAEPGAFYVRIIVSDGFSVEPGRRAWGFDKDVFTDLPVRYRADHAVFHTGDDRPGDFALRLPRFGSGRSVDVPVVIYSVRAPDAADAIAGPVRIVLNRSGSGEATQIGGSVGLRLGDPALGHCFCSAPGVGCLCETLRRLGLDRALPAANGWTERMTGQLEAPCPLG</sequence>
<dbReference type="AlphaFoldDB" id="A0A8G2CIU2"/>
<dbReference type="InterPro" id="IPR023375">
    <property type="entry name" value="ADC_dom_sf"/>
</dbReference>
<keyword evidence="2" id="KW-1185">Reference proteome</keyword>
<evidence type="ECO:0000313" key="2">
    <source>
        <dbReference type="Proteomes" id="UP000186308"/>
    </source>
</evidence>
<dbReference type="Gene3D" id="2.40.400.10">
    <property type="entry name" value="Acetoacetate decarboxylase-like"/>
    <property type="match status" value="1"/>
</dbReference>
<gene>
    <name evidence="1" type="ORF">SAMN05421828_10421</name>
</gene>
<reference evidence="1 2" key="1">
    <citation type="submission" date="2017-01" db="EMBL/GenBank/DDBJ databases">
        <authorList>
            <person name="Varghese N."/>
            <person name="Submissions S."/>
        </authorList>
    </citation>
    <scope>NUCLEOTIDE SEQUENCE [LARGE SCALE GENOMIC DNA]</scope>
    <source>
        <strain evidence="1 2">ATCC 35905</strain>
    </source>
</reference>
<protein>
    <submittedName>
        <fullName evidence="1">Uncharacterized protein</fullName>
    </submittedName>
</protein>